<evidence type="ECO:0000313" key="6">
    <source>
        <dbReference type="EMBL" id="MBA9083878.1"/>
    </source>
</evidence>
<keyword evidence="2" id="KW-0732">Signal</keyword>
<proteinExistence type="predicted"/>
<dbReference type="Pfam" id="PF01547">
    <property type="entry name" value="SBP_bac_1"/>
    <property type="match status" value="1"/>
</dbReference>
<dbReference type="InterPro" id="IPR006059">
    <property type="entry name" value="SBP"/>
</dbReference>
<protein>
    <submittedName>
        <fullName evidence="6">Multiple sugar transport system substrate-binding protein</fullName>
    </submittedName>
</protein>
<keyword evidence="6" id="KW-0813">Transport</keyword>
<evidence type="ECO:0000256" key="4">
    <source>
        <dbReference type="ARBA" id="ARBA00023139"/>
    </source>
</evidence>
<dbReference type="SUPFAM" id="SSF53850">
    <property type="entry name" value="Periplasmic binding protein-like II"/>
    <property type="match status" value="1"/>
</dbReference>
<dbReference type="Proteomes" id="UP000567067">
    <property type="component" value="Unassembled WGS sequence"/>
</dbReference>
<organism evidence="6 7">
    <name type="scientific">Fontibacillus solani</name>
    <dbReference type="NCBI Taxonomy" id="1572857"/>
    <lineage>
        <taxon>Bacteria</taxon>
        <taxon>Bacillati</taxon>
        <taxon>Bacillota</taxon>
        <taxon>Bacilli</taxon>
        <taxon>Bacillales</taxon>
        <taxon>Paenibacillaceae</taxon>
        <taxon>Fontibacillus</taxon>
    </lineage>
</organism>
<dbReference type="PANTHER" id="PTHR43649">
    <property type="entry name" value="ARABINOSE-BINDING PROTEIN-RELATED"/>
    <property type="match status" value="1"/>
</dbReference>
<dbReference type="InterPro" id="IPR050490">
    <property type="entry name" value="Bact_solute-bd_prot1"/>
</dbReference>
<keyword evidence="4" id="KW-0564">Palmitate</keyword>
<evidence type="ECO:0000256" key="1">
    <source>
        <dbReference type="ARBA" id="ARBA00022475"/>
    </source>
</evidence>
<reference evidence="6 7" key="1">
    <citation type="submission" date="2020-08" db="EMBL/GenBank/DDBJ databases">
        <title>Genomic Encyclopedia of Type Strains, Phase III (KMG-III): the genomes of soil and plant-associated and newly described type strains.</title>
        <authorList>
            <person name="Whitman W."/>
        </authorList>
    </citation>
    <scope>NUCLEOTIDE SEQUENCE [LARGE SCALE GENOMIC DNA]</scope>
    <source>
        <strain evidence="6 7">CECT 8693</strain>
    </source>
</reference>
<keyword evidence="5" id="KW-0449">Lipoprotein</keyword>
<dbReference type="EMBL" id="JACJIP010000001">
    <property type="protein sequence ID" value="MBA9083878.1"/>
    <property type="molecule type" value="Genomic_DNA"/>
</dbReference>
<keyword evidence="7" id="KW-1185">Reference proteome</keyword>
<dbReference type="AlphaFoldDB" id="A0A7W3SPJ9"/>
<keyword evidence="6" id="KW-0762">Sugar transport</keyword>
<keyword evidence="3" id="KW-0472">Membrane</keyword>
<keyword evidence="1" id="KW-1003">Cell membrane</keyword>
<dbReference type="PROSITE" id="PS51257">
    <property type="entry name" value="PROKAR_LIPOPROTEIN"/>
    <property type="match status" value="1"/>
</dbReference>
<comment type="caution">
    <text evidence="6">The sequence shown here is derived from an EMBL/GenBank/DDBJ whole genome shotgun (WGS) entry which is preliminary data.</text>
</comment>
<evidence type="ECO:0000256" key="5">
    <source>
        <dbReference type="ARBA" id="ARBA00023288"/>
    </source>
</evidence>
<evidence type="ECO:0000256" key="2">
    <source>
        <dbReference type="ARBA" id="ARBA00022729"/>
    </source>
</evidence>
<evidence type="ECO:0000313" key="7">
    <source>
        <dbReference type="Proteomes" id="UP000567067"/>
    </source>
</evidence>
<accession>A0A7W3SPJ9</accession>
<sequence>MRKNIIGISTVLLLLFLFGCSKDNDKLIQFNTKEKYVVKVLYESESAFFTNYGALLSAKYPNLEFDVIPLPNTSNLSNREEIQVAYDKVINEQQPDILFLFPDQLERYGSLGQLYNLDSLISQDGFDIDNMLPAITDYIRSIGSGKLYGLTPNFYGMGVYYNKDIFDKYQIPYPTDTMSWEELMLLAQRFSPDSTSSYGIRFGSNHNSLFQLALNIGTNNNLKFLDVQNKKITISTFSWKEIFEFVFDTYQANSMYQLTEDDHSKPGMTHQDLLLQNPFITNEVAMTVEGNYFMNDLKLVEKLDSQSAPKWDVVALPSNSNELSSEDSIWIQYILAINSKSTNKQTAWEVIKYINSEEFTRVTLKSTLNNSLPSRRNSLLDGQHNVDAFYKLRINPYVSKNSLKLPADFFESFNSFANLQISEAYQGNITLDEALASIEEKGQELLSTSKD</sequence>
<dbReference type="PANTHER" id="PTHR43649:SF33">
    <property type="entry name" value="POLYGALACTURONAN_RHAMNOGALACTURONAN-BINDING PROTEIN YTCQ"/>
    <property type="match status" value="1"/>
</dbReference>
<evidence type="ECO:0000256" key="3">
    <source>
        <dbReference type="ARBA" id="ARBA00023136"/>
    </source>
</evidence>
<gene>
    <name evidence="6" type="ORF">FHR92_000321</name>
</gene>
<name>A0A7W3SPJ9_9BACL</name>
<dbReference type="RefSeq" id="WP_182533990.1">
    <property type="nucleotide sequence ID" value="NZ_JACJIP010000001.1"/>
</dbReference>
<dbReference type="Gene3D" id="3.40.190.10">
    <property type="entry name" value="Periplasmic binding protein-like II"/>
    <property type="match status" value="1"/>
</dbReference>